<keyword evidence="6" id="KW-0742">SOS response</keyword>
<dbReference type="PROSITE" id="PS50151">
    <property type="entry name" value="UVR"/>
    <property type="match status" value="1"/>
</dbReference>
<comment type="function">
    <text evidence="6">The UvrABC repair system catalyzes the recognition and processing of DNA lesions. UvrC both incises the 5' and 3' sides of the lesion. The N-terminal half is responsible for the 3' incision and the C-terminal half is responsible for the 5' incision.</text>
</comment>
<dbReference type="PROSITE" id="PS50164">
    <property type="entry name" value="GIY_YIG"/>
    <property type="match status" value="1"/>
</dbReference>
<dbReference type="PROSITE" id="PS50165">
    <property type="entry name" value="UVRC"/>
    <property type="match status" value="1"/>
</dbReference>
<comment type="subcellular location">
    <subcellularLocation>
        <location evidence="6">Cytoplasm</location>
    </subcellularLocation>
</comment>
<evidence type="ECO:0000313" key="11">
    <source>
        <dbReference type="EMBL" id="RIA78334.1"/>
    </source>
</evidence>
<dbReference type="Proteomes" id="UP000266506">
    <property type="component" value="Unassembled WGS sequence"/>
</dbReference>
<proteinExistence type="inferred from homology"/>
<comment type="similarity">
    <text evidence="6">Belongs to the UvrC family.</text>
</comment>
<keyword evidence="7" id="KW-0175">Coiled coil</keyword>
<dbReference type="InParanoid" id="A0A397S7P1"/>
<dbReference type="GO" id="GO:0009381">
    <property type="term" value="F:excinuclease ABC activity"/>
    <property type="evidence" value="ECO:0007669"/>
    <property type="project" value="UniProtKB-UniRule"/>
</dbReference>
<dbReference type="PANTHER" id="PTHR30562">
    <property type="entry name" value="UVRC/OXIDOREDUCTASE"/>
    <property type="match status" value="1"/>
</dbReference>
<dbReference type="Gene3D" id="3.30.420.340">
    <property type="entry name" value="UvrC, RNAse H endonuclease domain"/>
    <property type="match status" value="1"/>
</dbReference>
<protein>
    <recommendedName>
        <fullName evidence="6">UvrABC system protein C</fullName>
        <shortName evidence="6">Protein UvrC</shortName>
    </recommendedName>
    <alternativeName>
        <fullName evidence="6">Excinuclease ABC subunit C</fullName>
    </alternativeName>
</protein>
<keyword evidence="12" id="KW-1185">Reference proteome</keyword>
<keyword evidence="2 6" id="KW-0227">DNA damage</keyword>
<dbReference type="InterPro" id="IPR001943">
    <property type="entry name" value="UVR_dom"/>
</dbReference>
<name>A0A397S7P1_9MOLU</name>
<dbReference type="SUPFAM" id="SSF47781">
    <property type="entry name" value="RuvA domain 2-like"/>
    <property type="match status" value="1"/>
</dbReference>
<dbReference type="GO" id="GO:0009380">
    <property type="term" value="C:excinuclease repair complex"/>
    <property type="evidence" value="ECO:0007669"/>
    <property type="project" value="InterPro"/>
</dbReference>
<feature type="domain" description="GIY-YIG" evidence="9">
    <location>
        <begin position="1"/>
        <end position="71"/>
    </location>
</feature>
<dbReference type="GO" id="GO:0005737">
    <property type="term" value="C:cytoplasm"/>
    <property type="evidence" value="ECO:0007669"/>
    <property type="project" value="UniProtKB-SubCell"/>
</dbReference>
<gene>
    <name evidence="6" type="primary">uvrC</name>
    <name evidence="11" type="ORF">EI71_00285</name>
</gene>
<comment type="caution">
    <text evidence="11">The sequence shown here is derived from an EMBL/GenBank/DDBJ whole genome shotgun (WGS) entry which is preliminary data.</text>
</comment>
<dbReference type="InterPro" id="IPR036876">
    <property type="entry name" value="UVR_dom_sf"/>
</dbReference>
<evidence type="ECO:0000259" key="9">
    <source>
        <dbReference type="PROSITE" id="PS50164"/>
    </source>
</evidence>
<dbReference type="Pfam" id="PF01541">
    <property type="entry name" value="GIY-YIG"/>
    <property type="match status" value="1"/>
</dbReference>
<evidence type="ECO:0000256" key="6">
    <source>
        <dbReference type="HAMAP-Rule" id="MF_00203"/>
    </source>
</evidence>
<dbReference type="CDD" id="cd10434">
    <property type="entry name" value="GIY-YIG_UvrC_Cho"/>
    <property type="match status" value="1"/>
</dbReference>
<dbReference type="EMBL" id="QXEV01000002">
    <property type="protein sequence ID" value="RIA78334.1"/>
    <property type="molecule type" value="Genomic_DNA"/>
</dbReference>
<dbReference type="InterPro" id="IPR047296">
    <property type="entry name" value="GIY-YIG_UvrC_Cho"/>
</dbReference>
<dbReference type="GO" id="GO:0003677">
    <property type="term" value="F:DNA binding"/>
    <property type="evidence" value="ECO:0007669"/>
    <property type="project" value="UniProtKB-UniRule"/>
</dbReference>
<keyword evidence="1 6" id="KW-0963">Cytoplasm</keyword>
<dbReference type="Gene3D" id="4.10.860.10">
    <property type="entry name" value="UVR domain"/>
    <property type="match status" value="1"/>
</dbReference>
<keyword evidence="3 6" id="KW-0228">DNA excision</keyword>
<dbReference type="InterPro" id="IPR050066">
    <property type="entry name" value="UvrABC_protein_C"/>
</dbReference>
<evidence type="ECO:0000256" key="4">
    <source>
        <dbReference type="ARBA" id="ARBA00022881"/>
    </source>
</evidence>
<dbReference type="Gene3D" id="1.10.150.20">
    <property type="entry name" value="5' to 3' exonuclease, C-terminal subdomain"/>
    <property type="match status" value="1"/>
</dbReference>
<dbReference type="GO" id="GO:0009432">
    <property type="term" value="P:SOS response"/>
    <property type="evidence" value="ECO:0007669"/>
    <property type="project" value="UniProtKB-UniRule"/>
</dbReference>
<dbReference type="GO" id="GO:0006289">
    <property type="term" value="P:nucleotide-excision repair"/>
    <property type="evidence" value="ECO:0007669"/>
    <property type="project" value="UniProtKB-UniRule"/>
</dbReference>
<reference evidence="11 12" key="1">
    <citation type="submission" date="2018-08" db="EMBL/GenBank/DDBJ databases">
        <title>Genomic Encyclopedia of Archaeal and Bacterial Type Strains, Phase II (KMG-II): from individual species to whole genera.</title>
        <authorList>
            <person name="Goeker M."/>
        </authorList>
    </citation>
    <scope>NUCLEOTIDE SEQUENCE [LARGE SCALE GENOMIC DNA]</scope>
    <source>
        <strain evidence="11 12">ATCC 27112</strain>
    </source>
</reference>
<evidence type="ECO:0000256" key="1">
    <source>
        <dbReference type="ARBA" id="ARBA00022490"/>
    </source>
</evidence>
<keyword evidence="5 6" id="KW-0234">DNA repair</keyword>
<dbReference type="InterPro" id="IPR010994">
    <property type="entry name" value="RuvA_2-like"/>
</dbReference>
<dbReference type="NCBIfam" id="TIGR00194">
    <property type="entry name" value="uvrC"/>
    <property type="match status" value="1"/>
</dbReference>
<keyword evidence="4 6" id="KW-0267">Excision nuclease</keyword>
<dbReference type="InterPro" id="IPR001162">
    <property type="entry name" value="UvrC_RNase_H_dom"/>
</dbReference>
<feature type="domain" description="UvrC family homology region profile" evidence="10">
    <location>
        <begin position="308"/>
        <end position="443"/>
    </location>
</feature>
<dbReference type="FunCoup" id="A0A397S7P1">
    <property type="interactions" value="231"/>
</dbReference>
<organism evidence="11 12">
    <name type="scientific">Anaeroplasma bactoclasticum</name>
    <dbReference type="NCBI Taxonomy" id="2088"/>
    <lineage>
        <taxon>Bacteria</taxon>
        <taxon>Bacillati</taxon>
        <taxon>Mycoplasmatota</taxon>
        <taxon>Mollicutes</taxon>
        <taxon>Anaeroplasmatales</taxon>
        <taxon>Anaeroplasmataceae</taxon>
        <taxon>Anaeroplasma</taxon>
    </lineage>
</organism>
<evidence type="ECO:0000256" key="7">
    <source>
        <dbReference type="SAM" id="Coils"/>
    </source>
</evidence>
<dbReference type="InterPro" id="IPR035901">
    <property type="entry name" value="GIY-YIG_endonuc_sf"/>
</dbReference>
<feature type="domain" description="UVR" evidence="8">
    <location>
        <begin position="176"/>
        <end position="211"/>
    </location>
</feature>
<evidence type="ECO:0000259" key="10">
    <source>
        <dbReference type="PROSITE" id="PS50165"/>
    </source>
</evidence>
<dbReference type="SMART" id="SM00465">
    <property type="entry name" value="GIYc"/>
    <property type="match status" value="1"/>
</dbReference>
<dbReference type="AlphaFoldDB" id="A0A397S7P1"/>
<evidence type="ECO:0000256" key="5">
    <source>
        <dbReference type="ARBA" id="ARBA00023204"/>
    </source>
</evidence>
<comment type="subunit">
    <text evidence="6">Interacts with UvrB in an incision complex.</text>
</comment>
<dbReference type="SUPFAM" id="SSF82771">
    <property type="entry name" value="GIY-YIG endonuclease"/>
    <property type="match status" value="1"/>
</dbReference>
<dbReference type="Pfam" id="PF02151">
    <property type="entry name" value="UVR"/>
    <property type="match status" value="1"/>
</dbReference>
<dbReference type="Pfam" id="PF08459">
    <property type="entry name" value="UvrC_RNaseH_dom"/>
    <property type="match status" value="1"/>
</dbReference>
<evidence type="ECO:0000256" key="2">
    <source>
        <dbReference type="ARBA" id="ARBA00022763"/>
    </source>
</evidence>
<feature type="coiled-coil region" evidence="7">
    <location>
        <begin position="179"/>
        <end position="225"/>
    </location>
</feature>
<dbReference type="Gene3D" id="3.40.1440.10">
    <property type="entry name" value="GIY-YIG endonuclease"/>
    <property type="match status" value="1"/>
</dbReference>
<dbReference type="SUPFAM" id="SSF46600">
    <property type="entry name" value="C-terminal UvrC-binding domain of UvrB"/>
    <property type="match status" value="1"/>
</dbReference>
<dbReference type="InterPro" id="IPR038476">
    <property type="entry name" value="UvrC_RNase_H_dom_sf"/>
</dbReference>
<dbReference type="PANTHER" id="PTHR30562:SF1">
    <property type="entry name" value="UVRABC SYSTEM PROTEIN C"/>
    <property type="match status" value="1"/>
</dbReference>
<dbReference type="InterPro" id="IPR000305">
    <property type="entry name" value="GIY-YIG_endonuc"/>
</dbReference>
<accession>A0A397S7P1</accession>
<evidence type="ECO:0000259" key="8">
    <source>
        <dbReference type="PROSITE" id="PS50151"/>
    </source>
</evidence>
<dbReference type="InterPro" id="IPR004791">
    <property type="entry name" value="UvrC"/>
</dbReference>
<dbReference type="Pfam" id="PF22920">
    <property type="entry name" value="UvrC_RNaseH"/>
    <property type="match status" value="1"/>
</dbReference>
<dbReference type="HAMAP" id="MF_00203">
    <property type="entry name" value="UvrC"/>
    <property type="match status" value="1"/>
</dbReference>
<evidence type="ECO:0000256" key="3">
    <source>
        <dbReference type="ARBA" id="ARBA00022769"/>
    </source>
</evidence>
<evidence type="ECO:0000313" key="12">
    <source>
        <dbReference type="Proteomes" id="UP000266506"/>
    </source>
</evidence>
<dbReference type="FunFam" id="3.40.1440.10:FF:000001">
    <property type="entry name" value="UvrABC system protein C"/>
    <property type="match status" value="1"/>
</dbReference>
<dbReference type="Pfam" id="PF14520">
    <property type="entry name" value="HHH_5"/>
    <property type="match status" value="1"/>
</dbReference>
<sequence>MRDKNGKIIYVGKAKNLKNRVRSYFHGAHNAKTTKLVSEIKDFTYVITSSELEAFVLEINLIKEYNPKYNIALTDDKTYPYVALTNEKNPRLIVTRNKRKKGEARYFGPYPNVGAARDTVTLLNRLYPLRKCNHIPDKECLYYHMHQCLGPCINKEDFDYSIYKNKISSFLNGDADSILKELEEKMISASENMEFEKAIEYRDLINSIKNTIKRQKISINDLTARDYIGVYEDNGDLSLNIIITRLGSIVQNHQTIINSYISKEDEVLSYLRQFYEINEKPKEIGISGINIENIDELLGIPYVDIKLGKKKELLDMAVYNAKYNLENKRNIYKNQVLKRVETINLLGELLGIDPPERIEAFDNSNLFGEYPVSGMVCYINGRPAPKEFRKYHIKTVEGANDYESMKEVIYRRYLRLLMEDSTLPNLIVMDGGKIQVHAAEEVLASLNVDIPVMGIQKDDHHKATIIFFKDKLIPLDKNDPVFLLLADISQRVHDFAISFFRSQKAKGFFQSRLDEIEGLGPKRKEALIKYFTTIDNVKNASIDELKKSGMPENLAKRIYEYFKEDEDED</sequence>